<evidence type="ECO:0000313" key="2">
    <source>
        <dbReference type="EMBL" id="QGZ16173.1"/>
    </source>
</evidence>
<gene>
    <name evidence="2" type="ORF">Kuja_1810</name>
</gene>
<evidence type="ECO:0000313" key="3">
    <source>
        <dbReference type="Proteomes" id="UP000433471"/>
    </source>
</evidence>
<accession>A0A6B9J9C9</accession>
<protein>
    <submittedName>
        <fullName evidence="2">Putative membrane protein</fullName>
    </submittedName>
</protein>
<keyword evidence="1" id="KW-0812">Transmembrane</keyword>
<keyword evidence="3" id="KW-1185">Reference proteome</keyword>
<dbReference type="Proteomes" id="UP000433471">
    <property type="component" value="Segment"/>
</dbReference>
<reference evidence="2 3" key="1">
    <citation type="submission" date="2019-11" db="EMBL/GenBank/DDBJ databases">
        <title>Characterization of a novel member of the family Ackermannviridae.</title>
        <authorList>
            <person name="Maina A.N."/>
            <person name="Mwaura F.B."/>
            <person name="Jumba M."/>
        </authorList>
    </citation>
    <scope>NUCLEOTIDE SEQUENCE [LARGE SCALE GENOMIC DNA]</scope>
</reference>
<keyword evidence="1" id="KW-1133">Transmembrane helix</keyword>
<keyword evidence="1" id="KW-0472">Membrane</keyword>
<sequence>MIDFKNVATAVVISAVVSSGSWLYLAGSASEKLNNLSPVPDKLQALSTRVTVLETKSVDVNDFRAELADIKGLVSNSNIMMGVIQRDFTDMKKKVEGMENSINDLNRIKWYMDQKIPYSEKKGE</sequence>
<name>A0A6B9J9C9_9CAUD</name>
<evidence type="ECO:0000256" key="1">
    <source>
        <dbReference type="SAM" id="Phobius"/>
    </source>
</evidence>
<proteinExistence type="predicted"/>
<organism evidence="2 3">
    <name type="scientific">Vibrio phage vB_VchM_Kuja</name>
    <dbReference type="NCBI Taxonomy" id="2686437"/>
    <lineage>
        <taxon>Viruses</taxon>
        <taxon>Duplodnaviria</taxon>
        <taxon>Heunggongvirae</taxon>
        <taxon>Uroviricota</taxon>
        <taxon>Caudoviricetes</taxon>
        <taxon>Pantevenvirales</taxon>
        <taxon>Ackermannviridae</taxon>
        <taxon>Kujavirus</taxon>
        <taxon>Kujavirus kuja</taxon>
    </lineage>
</organism>
<dbReference type="EMBL" id="MN718199">
    <property type="protein sequence ID" value="QGZ16173.1"/>
    <property type="molecule type" value="Genomic_DNA"/>
</dbReference>
<feature type="transmembrane region" description="Helical" evidence="1">
    <location>
        <begin position="6"/>
        <end position="25"/>
    </location>
</feature>